<dbReference type="GO" id="GO:0042578">
    <property type="term" value="F:phosphoric ester hydrolase activity"/>
    <property type="evidence" value="ECO:0007669"/>
    <property type="project" value="TreeGrafter"/>
</dbReference>
<feature type="domain" description="Helix-hairpin-helix DNA-binding motif class 1" evidence="22">
    <location>
        <begin position="126"/>
        <end position="145"/>
    </location>
</feature>
<dbReference type="GO" id="GO:0005829">
    <property type="term" value="C:cytosol"/>
    <property type="evidence" value="ECO:0007669"/>
    <property type="project" value="TreeGrafter"/>
</dbReference>
<evidence type="ECO:0000313" key="26">
    <source>
        <dbReference type="Proteomes" id="UP000253426"/>
    </source>
</evidence>
<evidence type="ECO:0000256" key="1">
    <source>
        <dbReference type="ARBA" id="ARBA00001946"/>
    </source>
</evidence>
<evidence type="ECO:0000256" key="14">
    <source>
        <dbReference type="ARBA" id="ARBA00023053"/>
    </source>
</evidence>
<dbReference type="InterPro" id="IPR010996">
    <property type="entry name" value="HHH_MUS81"/>
</dbReference>
<evidence type="ECO:0000313" key="25">
    <source>
        <dbReference type="EMBL" id="RBP41193.1"/>
    </source>
</evidence>
<dbReference type="Gene3D" id="3.30.210.10">
    <property type="entry name" value="DNA polymerase, thumb domain"/>
    <property type="match status" value="1"/>
</dbReference>
<keyword evidence="10" id="KW-0235">DNA replication</keyword>
<keyword evidence="8" id="KW-0808">Transferase</keyword>
<evidence type="ECO:0000256" key="8">
    <source>
        <dbReference type="ARBA" id="ARBA00022679"/>
    </source>
</evidence>
<reference evidence="25 26" key="1">
    <citation type="submission" date="2018-06" db="EMBL/GenBank/DDBJ databases">
        <title>Genomic Encyclopedia of Type Strains, Phase IV (KMG-IV): sequencing the most valuable type-strain genomes for metagenomic binning, comparative biology and taxonomic classification.</title>
        <authorList>
            <person name="Goeker M."/>
        </authorList>
    </citation>
    <scope>NUCLEOTIDE SEQUENCE [LARGE SCALE GENOMIC DNA]</scope>
    <source>
        <strain evidence="25 26">DSM 25532</strain>
    </source>
</reference>
<name>A0A366HF52_9BACT</name>
<dbReference type="SUPFAM" id="SSF47802">
    <property type="entry name" value="DNA polymerase beta, N-terminal domain-like"/>
    <property type="match status" value="1"/>
</dbReference>
<dbReference type="AlphaFoldDB" id="A0A366HF52"/>
<dbReference type="CDD" id="cd07436">
    <property type="entry name" value="PHP_PolX"/>
    <property type="match status" value="1"/>
</dbReference>
<dbReference type="Pfam" id="PF02811">
    <property type="entry name" value="PHP"/>
    <property type="match status" value="1"/>
</dbReference>
<dbReference type="PANTHER" id="PTHR36928">
    <property type="entry name" value="PHOSPHATASE YCDX-RELATED"/>
    <property type="match status" value="1"/>
</dbReference>
<feature type="domain" description="Helix-hairpin-helix DNA-binding motif class 1" evidence="22">
    <location>
        <begin position="51"/>
        <end position="70"/>
    </location>
</feature>
<dbReference type="InterPro" id="IPR003141">
    <property type="entry name" value="Pol/His_phosphatase_N"/>
</dbReference>
<dbReference type="EC" id="2.7.7.7" evidence="3"/>
<organism evidence="25 26">
    <name type="scientific">Roseimicrobium gellanilyticum</name>
    <dbReference type="NCBI Taxonomy" id="748857"/>
    <lineage>
        <taxon>Bacteria</taxon>
        <taxon>Pseudomonadati</taxon>
        <taxon>Verrucomicrobiota</taxon>
        <taxon>Verrucomicrobiia</taxon>
        <taxon>Verrucomicrobiales</taxon>
        <taxon>Verrucomicrobiaceae</taxon>
        <taxon>Roseimicrobium</taxon>
    </lineage>
</organism>
<evidence type="ECO:0000256" key="13">
    <source>
        <dbReference type="ARBA" id="ARBA00022932"/>
    </source>
</evidence>
<dbReference type="SMART" id="SM00483">
    <property type="entry name" value="POLXc"/>
    <property type="match status" value="1"/>
</dbReference>
<dbReference type="GO" id="GO:0003887">
    <property type="term" value="F:DNA-directed DNA polymerase activity"/>
    <property type="evidence" value="ECO:0007669"/>
    <property type="project" value="UniProtKB-KW"/>
</dbReference>
<dbReference type="EMBL" id="QNRR01000007">
    <property type="protein sequence ID" value="RBP41193.1"/>
    <property type="molecule type" value="Genomic_DNA"/>
</dbReference>
<dbReference type="Pfam" id="PF14791">
    <property type="entry name" value="DNA_pol_B_thumb"/>
    <property type="match status" value="1"/>
</dbReference>
<sequence length="581" mass="64154">MTAEQMAEVLRNIARLLELKGENPFKIRAYTTGADVAENFSGDIVAKAKANDLGGIKGIGDALQQKLHELASTGKLEFYEKLKAEFGDGILELFEVQGLGAKKIAALFATLGVKSIADLRRVCESGEAAKLPGFGAKTAEKLLQGISFRESHAHEFRQEQVAPIVMGVLEMLRDHPDVSRVEVGGSYRRGKETVHDLDFLAASRRPKEVLEDFVHMPGVTQVLGHGETKASVVLDSGVQCDLRVVTNDEFACALVYFTGSKEHNIVLRSRALERGWSLNEYAFTPVANGNGKEPPKCMEEADVYRALDLEVVPPELRENTGEIEAAEEGRIPRLVELQNLRGCFHNHTVASDGAATLREMAEAAQEVGWQYLGIADHSKSSFQANGLNETRLAAQVEEIRKLNAEYEKEGFRIFAGSEVDILKDGALDFSDEVMAGLDYVVASVHNLFTLSEAEMTKRIIKAIENPYVTMLGHVTGRLLLSRPSYAVNIPEIIEAASANGTIIEINANPWRLDMDWRWWKMAKEKGVKCAINPDAHSTRGLQDVFFGARIARKGWLTREDVINCLPLGQVEQALRVKREGK</sequence>
<dbReference type="InterPro" id="IPR002054">
    <property type="entry name" value="DNA-dir_DNA_pol_X"/>
</dbReference>
<evidence type="ECO:0000259" key="24">
    <source>
        <dbReference type="SMART" id="SM00483"/>
    </source>
</evidence>
<evidence type="ECO:0000259" key="22">
    <source>
        <dbReference type="SMART" id="SM00278"/>
    </source>
</evidence>
<gene>
    <name evidence="25" type="ORF">DES53_10722</name>
</gene>
<evidence type="ECO:0000256" key="16">
    <source>
        <dbReference type="ARBA" id="ARBA00035717"/>
    </source>
</evidence>
<keyword evidence="12" id="KW-0832">Ubl conjugation</keyword>
<keyword evidence="6" id="KW-0488">Methylation</keyword>
<evidence type="ECO:0000256" key="19">
    <source>
        <dbReference type="ARBA" id="ARBA00044678"/>
    </source>
</evidence>
<comment type="catalytic activity">
    <reaction evidence="19">
        <text>a 5'-end 2'-deoxyribose-2'-deoxyribonucleotide-DNA = (2E,4S)-4-hydroxypenten-2-al-5-phosphate + a 5'-end 5'-phospho-2'-deoxyribonucleoside-DNA + H(+)</text>
        <dbReference type="Rhea" id="RHEA:76255"/>
        <dbReference type="Rhea" id="RHEA-COMP:13180"/>
        <dbReference type="Rhea" id="RHEA-COMP:18657"/>
        <dbReference type="ChEBI" id="CHEBI:15378"/>
        <dbReference type="ChEBI" id="CHEBI:136412"/>
        <dbReference type="ChEBI" id="CHEBI:195194"/>
        <dbReference type="ChEBI" id="CHEBI:195195"/>
    </reaction>
</comment>
<dbReference type="GO" id="GO:0140078">
    <property type="term" value="F:class I DNA-(apurinic or apyrimidinic site) endonuclease activity"/>
    <property type="evidence" value="ECO:0007669"/>
    <property type="project" value="UniProtKB-EC"/>
</dbReference>
<dbReference type="InterPro" id="IPR037160">
    <property type="entry name" value="DNA_Pol_thumb_sf"/>
</dbReference>
<evidence type="ECO:0000256" key="12">
    <source>
        <dbReference type="ARBA" id="ARBA00022843"/>
    </source>
</evidence>
<dbReference type="InterPro" id="IPR050243">
    <property type="entry name" value="PHP_phosphatase"/>
</dbReference>
<evidence type="ECO:0000256" key="5">
    <source>
        <dbReference type="ARBA" id="ARBA00020020"/>
    </source>
</evidence>
<dbReference type="GO" id="GO:0008270">
    <property type="term" value="F:zinc ion binding"/>
    <property type="evidence" value="ECO:0007669"/>
    <property type="project" value="TreeGrafter"/>
</dbReference>
<comment type="catalytic activity">
    <reaction evidence="21">
        <text>DNA(n) + a 2'-deoxyribonucleoside 5'-triphosphate = DNA(n+1) + diphosphate</text>
        <dbReference type="Rhea" id="RHEA:22508"/>
        <dbReference type="Rhea" id="RHEA-COMP:17339"/>
        <dbReference type="Rhea" id="RHEA-COMP:17340"/>
        <dbReference type="ChEBI" id="CHEBI:33019"/>
        <dbReference type="ChEBI" id="CHEBI:61560"/>
        <dbReference type="ChEBI" id="CHEBI:173112"/>
        <dbReference type="EC" id="2.7.7.7"/>
    </reaction>
</comment>
<dbReference type="CDD" id="cd00141">
    <property type="entry name" value="NT_POLXc"/>
    <property type="match status" value="1"/>
</dbReference>
<dbReference type="InterPro" id="IPR016195">
    <property type="entry name" value="Pol/histidinol_Pase-like"/>
</dbReference>
<dbReference type="InterPro" id="IPR043519">
    <property type="entry name" value="NT_sf"/>
</dbReference>
<evidence type="ECO:0000256" key="18">
    <source>
        <dbReference type="ARBA" id="ARBA00044632"/>
    </source>
</evidence>
<dbReference type="Proteomes" id="UP000253426">
    <property type="component" value="Unassembled WGS sequence"/>
</dbReference>
<comment type="function">
    <text evidence="20">Repair polymerase that plays a key role in base-excision repair. During this process, the damaged base is excised by specific DNA glycosylases, the DNA backbone is nicked at the abasic site by an apurinic/apyrimidic (AP) endonuclease, and POLB removes 5'-deoxyribose-phosphate from the preincised AP site acting as a 5'-deoxyribose-phosphate lyase (5'-dRP lyase); through its DNA polymerase activity, it adds one nucleotide to the 3' end of the arising single-nucleotide gap. Conducts 'gap-filling' DNA synthesis in a stepwise distributive fashion rather than in a processive fashion as for other DNA polymerases. It is also able to cleave sugar-phosphate bonds 3' to an intact AP site, acting as an AP lyase.</text>
</comment>
<feature type="domain" description="DNA-directed DNA polymerase X" evidence="24">
    <location>
        <begin position="1"/>
        <end position="318"/>
    </location>
</feature>
<dbReference type="InterPro" id="IPR003583">
    <property type="entry name" value="Hlx-hairpin-Hlx_DNA-bd_motif"/>
</dbReference>
<feature type="domain" description="Polymerase/histidinol phosphatase N-terminal" evidence="23">
    <location>
        <begin position="342"/>
        <end position="423"/>
    </location>
</feature>
<evidence type="ECO:0000256" key="9">
    <source>
        <dbReference type="ARBA" id="ARBA00022695"/>
    </source>
</evidence>
<dbReference type="InterPro" id="IPR029398">
    <property type="entry name" value="PolB_thumb"/>
</dbReference>
<feature type="domain" description="Helix-hairpin-helix DNA-binding motif class 1" evidence="22">
    <location>
        <begin position="91"/>
        <end position="110"/>
    </location>
</feature>
<dbReference type="RefSeq" id="WP_113959844.1">
    <property type="nucleotide sequence ID" value="NZ_QNRR01000007.1"/>
</dbReference>
<keyword evidence="26" id="KW-1185">Reference proteome</keyword>
<evidence type="ECO:0000256" key="21">
    <source>
        <dbReference type="ARBA" id="ARBA00049244"/>
    </source>
</evidence>
<evidence type="ECO:0000256" key="6">
    <source>
        <dbReference type="ARBA" id="ARBA00022481"/>
    </source>
</evidence>
<dbReference type="SMART" id="SM00278">
    <property type="entry name" value="HhH1"/>
    <property type="match status" value="3"/>
</dbReference>
<evidence type="ECO:0000259" key="23">
    <source>
        <dbReference type="SMART" id="SM00481"/>
    </source>
</evidence>
<protein>
    <recommendedName>
        <fullName evidence="5">DNA polymerase beta</fullName>
        <ecNumber evidence="3">2.7.7.7</ecNumber>
        <ecNumber evidence="4">4.2.99.18</ecNumber>
    </recommendedName>
    <alternativeName>
        <fullName evidence="16">5'-deoxyribose-phosphate lyase</fullName>
    </alternativeName>
    <alternativeName>
        <fullName evidence="17">AP lyase</fullName>
    </alternativeName>
</protein>
<proteinExistence type="predicted"/>
<dbReference type="Gene3D" id="3.20.20.140">
    <property type="entry name" value="Metal-dependent hydrolases"/>
    <property type="match status" value="1"/>
</dbReference>
<dbReference type="Pfam" id="PF14520">
    <property type="entry name" value="HHH_5"/>
    <property type="match status" value="1"/>
</dbReference>
<keyword evidence="9" id="KW-0548">Nucleotidyltransferase</keyword>
<comment type="catalytic activity">
    <reaction evidence="18">
        <text>2'-deoxyribonucleotide-(2'-deoxyribose 5'-phosphate)-2'-deoxyribonucleotide-DNA = a 3'-end 2'-deoxyribonucleotide-(2,3-dehydro-2,3-deoxyribose 5'-phosphate)-DNA + a 5'-end 5'-phospho-2'-deoxyribonucleoside-DNA + H(+)</text>
        <dbReference type="Rhea" id="RHEA:66592"/>
        <dbReference type="Rhea" id="RHEA-COMP:13180"/>
        <dbReference type="Rhea" id="RHEA-COMP:16897"/>
        <dbReference type="Rhea" id="RHEA-COMP:17067"/>
        <dbReference type="ChEBI" id="CHEBI:15378"/>
        <dbReference type="ChEBI" id="CHEBI:136412"/>
        <dbReference type="ChEBI" id="CHEBI:157695"/>
        <dbReference type="ChEBI" id="CHEBI:167181"/>
        <dbReference type="EC" id="4.2.99.18"/>
    </reaction>
</comment>
<evidence type="ECO:0000256" key="11">
    <source>
        <dbReference type="ARBA" id="ARBA00022763"/>
    </source>
</evidence>
<comment type="cofactor">
    <cofactor evidence="1">
        <name>Mg(2+)</name>
        <dbReference type="ChEBI" id="CHEBI:18420"/>
    </cofactor>
</comment>
<dbReference type="OrthoDB" id="9808747at2"/>
<dbReference type="InterPro" id="IPR004013">
    <property type="entry name" value="PHP_dom"/>
</dbReference>
<dbReference type="InterPro" id="IPR047967">
    <property type="entry name" value="PolX_PHP"/>
</dbReference>
<dbReference type="InterPro" id="IPR002008">
    <property type="entry name" value="DNA_pol_X_beta-like"/>
</dbReference>
<comment type="subcellular location">
    <subcellularLocation>
        <location evidence="2">Cytoplasm</location>
    </subcellularLocation>
</comment>
<keyword evidence="7" id="KW-0237">DNA synthesis</keyword>
<dbReference type="Gene3D" id="3.30.460.10">
    <property type="entry name" value="Beta Polymerase, domain 2"/>
    <property type="match status" value="1"/>
</dbReference>
<keyword evidence="15" id="KW-0234">DNA repair</keyword>
<evidence type="ECO:0000256" key="4">
    <source>
        <dbReference type="ARBA" id="ARBA00012720"/>
    </source>
</evidence>
<evidence type="ECO:0000256" key="3">
    <source>
        <dbReference type="ARBA" id="ARBA00012417"/>
    </source>
</evidence>
<dbReference type="GO" id="GO:0006281">
    <property type="term" value="P:DNA repair"/>
    <property type="evidence" value="ECO:0007669"/>
    <property type="project" value="UniProtKB-KW"/>
</dbReference>
<dbReference type="Pfam" id="PF14716">
    <property type="entry name" value="HHH_8"/>
    <property type="match status" value="1"/>
</dbReference>
<dbReference type="SMART" id="SM00481">
    <property type="entry name" value="POLIIIAc"/>
    <property type="match status" value="1"/>
</dbReference>
<dbReference type="PANTHER" id="PTHR36928:SF1">
    <property type="entry name" value="PHOSPHATASE YCDX-RELATED"/>
    <property type="match status" value="1"/>
</dbReference>
<evidence type="ECO:0000256" key="17">
    <source>
        <dbReference type="ARBA" id="ARBA00035726"/>
    </source>
</evidence>
<accession>A0A366HF52</accession>
<keyword evidence="13" id="KW-0239">DNA-directed DNA polymerase</keyword>
<keyword evidence="11" id="KW-0227">DNA damage</keyword>
<evidence type="ECO:0000256" key="2">
    <source>
        <dbReference type="ARBA" id="ARBA00004496"/>
    </source>
</evidence>
<dbReference type="GO" id="GO:0003677">
    <property type="term" value="F:DNA binding"/>
    <property type="evidence" value="ECO:0007669"/>
    <property type="project" value="InterPro"/>
</dbReference>
<evidence type="ECO:0000256" key="15">
    <source>
        <dbReference type="ARBA" id="ARBA00023204"/>
    </source>
</evidence>
<dbReference type="Gene3D" id="1.10.150.110">
    <property type="entry name" value="DNA polymerase beta, N-terminal domain-like"/>
    <property type="match status" value="1"/>
</dbReference>
<dbReference type="SUPFAM" id="SSF89550">
    <property type="entry name" value="PHP domain-like"/>
    <property type="match status" value="1"/>
</dbReference>
<dbReference type="PRINTS" id="PR00870">
    <property type="entry name" value="DNAPOLXBETA"/>
</dbReference>
<dbReference type="PIRSF" id="PIRSF005047">
    <property type="entry name" value="UCP005047_YshC"/>
    <property type="match status" value="1"/>
</dbReference>
<comment type="caution">
    <text evidence="25">The sequence shown here is derived from an EMBL/GenBank/DDBJ whole genome shotgun (WGS) entry which is preliminary data.</text>
</comment>
<evidence type="ECO:0000256" key="20">
    <source>
        <dbReference type="ARBA" id="ARBA00045548"/>
    </source>
</evidence>
<dbReference type="SUPFAM" id="SSF81301">
    <property type="entry name" value="Nucleotidyltransferase"/>
    <property type="match status" value="1"/>
</dbReference>
<keyword evidence="14" id="KW-0915">Sodium</keyword>
<dbReference type="NCBIfam" id="NF006375">
    <property type="entry name" value="PRK08609.1"/>
    <property type="match status" value="1"/>
</dbReference>
<evidence type="ECO:0000256" key="10">
    <source>
        <dbReference type="ARBA" id="ARBA00022705"/>
    </source>
</evidence>
<dbReference type="EC" id="4.2.99.18" evidence="4"/>
<dbReference type="InterPro" id="IPR027421">
    <property type="entry name" value="DNA_pol_lamdba_lyase_dom_sf"/>
</dbReference>
<dbReference type="FunFam" id="3.20.20.140:FF:000047">
    <property type="entry name" value="PHP domain-containing protein"/>
    <property type="match status" value="1"/>
</dbReference>
<dbReference type="InterPro" id="IPR022311">
    <property type="entry name" value="PolX-like"/>
</dbReference>
<evidence type="ECO:0000256" key="7">
    <source>
        <dbReference type="ARBA" id="ARBA00022634"/>
    </source>
</evidence>
<dbReference type="Gene3D" id="1.10.150.20">
    <property type="entry name" value="5' to 3' exonuclease, C-terminal subdomain"/>
    <property type="match status" value="1"/>
</dbReference>